<gene>
    <name evidence="1" type="ORF">NCTC8576_03519</name>
</gene>
<proteinExistence type="predicted"/>
<organism evidence="1 2">
    <name type="scientific">Shigella boydii</name>
    <dbReference type="NCBI Taxonomy" id="621"/>
    <lineage>
        <taxon>Bacteria</taxon>
        <taxon>Pseudomonadati</taxon>
        <taxon>Pseudomonadota</taxon>
        <taxon>Gammaproteobacteria</taxon>
        <taxon>Enterobacterales</taxon>
        <taxon>Enterobacteriaceae</taxon>
        <taxon>Shigella</taxon>
    </lineage>
</organism>
<protein>
    <submittedName>
        <fullName evidence="1">Uncharacterized protein</fullName>
    </submittedName>
</protein>
<dbReference type="EMBL" id="UAUR01000006">
    <property type="protein sequence ID" value="SPZ86532.1"/>
    <property type="molecule type" value="Genomic_DNA"/>
</dbReference>
<evidence type="ECO:0000313" key="2">
    <source>
        <dbReference type="Proteomes" id="UP000251799"/>
    </source>
</evidence>
<evidence type="ECO:0000313" key="1">
    <source>
        <dbReference type="EMBL" id="SPZ86532.1"/>
    </source>
</evidence>
<dbReference type="Proteomes" id="UP000251799">
    <property type="component" value="Unassembled WGS sequence"/>
</dbReference>
<dbReference type="AlphaFoldDB" id="A0A2X2IW72"/>
<reference evidence="1 2" key="1">
    <citation type="submission" date="2018-06" db="EMBL/GenBank/DDBJ databases">
        <authorList>
            <consortium name="Pathogen Informatics"/>
            <person name="Doyle S."/>
        </authorList>
    </citation>
    <scope>NUCLEOTIDE SEQUENCE [LARGE SCALE GENOMIC DNA]</scope>
    <source>
        <strain evidence="1 2">NCTC8576</strain>
    </source>
</reference>
<sequence>MTVTIFLLQVVQDFWLRTRIVPQPVVIIDARIAMKRHGVGNAGGFW</sequence>
<accession>A0A2X2IW72</accession>
<name>A0A2X2IW72_SHIBO</name>